<comment type="caution">
    <text evidence="2">The sequence shown here is derived from an EMBL/GenBank/DDBJ whole genome shotgun (WGS) entry which is preliminary data.</text>
</comment>
<dbReference type="VEuPathDB" id="FungiDB:P170DRAFT_474190"/>
<dbReference type="OrthoDB" id="5331170at2759"/>
<organism evidence="2 3">
    <name type="scientific">Aspergillus steynii IBT 23096</name>
    <dbReference type="NCBI Taxonomy" id="1392250"/>
    <lineage>
        <taxon>Eukaryota</taxon>
        <taxon>Fungi</taxon>
        <taxon>Dikarya</taxon>
        <taxon>Ascomycota</taxon>
        <taxon>Pezizomycotina</taxon>
        <taxon>Eurotiomycetes</taxon>
        <taxon>Eurotiomycetidae</taxon>
        <taxon>Eurotiales</taxon>
        <taxon>Aspergillaceae</taxon>
        <taxon>Aspergillus</taxon>
        <taxon>Aspergillus subgen. Circumdati</taxon>
    </lineage>
</organism>
<evidence type="ECO:0000256" key="1">
    <source>
        <dbReference type="SAM" id="MobiDB-lite"/>
    </source>
</evidence>
<keyword evidence="3" id="KW-1185">Reference proteome</keyword>
<dbReference type="EMBL" id="MSFO01000003">
    <property type="protein sequence ID" value="PLB50630.1"/>
    <property type="molecule type" value="Genomic_DNA"/>
</dbReference>
<evidence type="ECO:0000313" key="3">
    <source>
        <dbReference type="Proteomes" id="UP000234275"/>
    </source>
</evidence>
<name>A0A2I2GCN0_9EURO</name>
<protein>
    <submittedName>
        <fullName evidence="2">Uncharacterized protein</fullName>
    </submittedName>
</protein>
<reference evidence="2 3" key="1">
    <citation type="submission" date="2016-12" db="EMBL/GenBank/DDBJ databases">
        <title>The genomes of Aspergillus section Nigri reveals drivers in fungal speciation.</title>
        <authorList>
            <consortium name="DOE Joint Genome Institute"/>
            <person name="Vesth T.C."/>
            <person name="Nybo J."/>
            <person name="Theobald S."/>
            <person name="Brandl J."/>
            <person name="Frisvad J.C."/>
            <person name="Nielsen K.F."/>
            <person name="Lyhne E.K."/>
            <person name="Kogle M.E."/>
            <person name="Kuo A."/>
            <person name="Riley R."/>
            <person name="Clum A."/>
            <person name="Nolan M."/>
            <person name="Lipzen A."/>
            <person name="Salamov A."/>
            <person name="Henrissat B."/>
            <person name="Wiebenga A."/>
            <person name="De Vries R.P."/>
            <person name="Grigoriev I.V."/>
            <person name="Mortensen U.H."/>
            <person name="Andersen M.R."/>
            <person name="Baker S.E."/>
        </authorList>
    </citation>
    <scope>NUCLEOTIDE SEQUENCE [LARGE SCALE GENOMIC DNA]</scope>
    <source>
        <strain evidence="2 3">IBT 23096</strain>
    </source>
</reference>
<feature type="region of interest" description="Disordered" evidence="1">
    <location>
        <begin position="57"/>
        <end position="103"/>
    </location>
</feature>
<dbReference type="AlphaFoldDB" id="A0A2I2GCN0"/>
<dbReference type="RefSeq" id="XP_024705932.1">
    <property type="nucleotide sequence ID" value="XM_024853110.1"/>
</dbReference>
<sequence length="166" mass="19494">MPSQLGWIWPKDPRRGNPTHWRRRWRLKDVLTNHGPDIFVGRIGAAAPDETNWSRWRQREGESAEKGKGRCAGAGAGRDGGGGYYYEEDDERDGDDTPFPWARRSPGERYDFRTRKYQVPDVGTWSKVQRCGCEGHVVPLRFWDRYGAEYPADRQHDLVYRKRRWL</sequence>
<feature type="compositionally biased region" description="Basic and acidic residues" evidence="1">
    <location>
        <begin position="57"/>
        <end position="68"/>
    </location>
</feature>
<proteinExistence type="predicted"/>
<evidence type="ECO:0000313" key="2">
    <source>
        <dbReference type="EMBL" id="PLB50630.1"/>
    </source>
</evidence>
<gene>
    <name evidence="2" type="ORF">P170DRAFT_474190</name>
</gene>
<dbReference type="GeneID" id="36560808"/>
<accession>A0A2I2GCN0</accession>
<feature type="compositionally biased region" description="Acidic residues" evidence="1">
    <location>
        <begin position="86"/>
        <end position="96"/>
    </location>
</feature>
<feature type="compositionally biased region" description="Gly residues" evidence="1">
    <location>
        <begin position="70"/>
        <end position="84"/>
    </location>
</feature>
<dbReference type="Proteomes" id="UP000234275">
    <property type="component" value="Unassembled WGS sequence"/>
</dbReference>